<gene>
    <name evidence="1" type="ORF">GCM10010276_35390</name>
</gene>
<sequence length="58" mass="6352">MLTSPYDGDVRMPAGAHDTGYRFHDRQLWLTGEPGRACIRTSDGVEAWPLVKAGMGCT</sequence>
<evidence type="ECO:0000313" key="1">
    <source>
        <dbReference type="EMBL" id="GAA2492629.1"/>
    </source>
</evidence>
<evidence type="ECO:0000313" key="2">
    <source>
        <dbReference type="Proteomes" id="UP001501777"/>
    </source>
</evidence>
<comment type="caution">
    <text evidence="1">The sequence shown here is derived from an EMBL/GenBank/DDBJ whole genome shotgun (WGS) entry which is preliminary data.</text>
</comment>
<dbReference type="RefSeq" id="WP_344401294.1">
    <property type="nucleotide sequence ID" value="NZ_BAAASG010000008.1"/>
</dbReference>
<dbReference type="Proteomes" id="UP001501777">
    <property type="component" value="Unassembled WGS sequence"/>
</dbReference>
<dbReference type="EMBL" id="BAAASG010000008">
    <property type="protein sequence ID" value="GAA2492629.1"/>
    <property type="molecule type" value="Genomic_DNA"/>
</dbReference>
<organism evidence="1 2">
    <name type="scientific">Streptomyces longisporus</name>
    <dbReference type="NCBI Taxonomy" id="1948"/>
    <lineage>
        <taxon>Bacteria</taxon>
        <taxon>Bacillati</taxon>
        <taxon>Actinomycetota</taxon>
        <taxon>Actinomycetes</taxon>
        <taxon>Kitasatosporales</taxon>
        <taxon>Streptomycetaceae</taxon>
        <taxon>Streptomyces</taxon>
    </lineage>
</organism>
<reference evidence="1 2" key="1">
    <citation type="journal article" date="2019" name="Int. J. Syst. Evol. Microbiol.">
        <title>The Global Catalogue of Microorganisms (GCM) 10K type strain sequencing project: providing services to taxonomists for standard genome sequencing and annotation.</title>
        <authorList>
            <consortium name="The Broad Institute Genomics Platform"/>
            <consortium name="The Broad Institute Genome Sequencing Center for Infectious Disease"/>
            <person name="Wu L."/>
            <person name="Ma J."/>
        </authorList>
    </citation>
    <scope>NUCLEOTIDE SEQUENCE [LARGE SCALE GENOMIC DNA]</scope>
    <source>
        <strain evidence="1 2">JCM 4395</strain>
    </source>
</reference>
<accession>A0ABN3LZE0</accession>
<name>A0ABN3LZE0_STRLO</name>
<proteinExistence type="predicted"/>
<keyword evidence="2" id="KW-1185">Reference proteome</keyword>
<protein>
    <submittedName>
        <fullName evidence="1">Uncharacterized protein</fullName>
    </submittedName>
</protein>